<dbReference type="Proteomes" id="UP000254337">
    <property type="component" value="Chromosome"/>
</dbReference>
<organism evidence="1 2">
    <name type="scientific">Megasphaera stantonii</name>
    <dbReference type="NCBI Taxonomy" id="2144175"/>
    <lineage>
        <taxon>Bacteria</taxon>
        <taxon>Bacillati</taxon>
        <taxon>Bacillota</taxon>
        <taxon>Negativicutes</taxon>
        <taxon>Veillonellales</taxon>
        <taxon>Veillonellaceae</taxon>
        <taxon>Megasphaera</taxon>
    </lineage>
</organism>
<sequence length="81" mass="9117">MLEPEWVYFRIPPQEMTYLTRILEGCEYLGVVTAIDGKAGVGFVRTTADTVAETQDVLQSLPFPVTLLSYEEACRWQMGKG</sequence>
<protein>
    <submittedName>
        <fullName evidence="1">DUF4911 domain-containing protein</fullName>
    </submittedName>
</protein>
<name>A0A346AW38_9FIRM</name>
<dbReference type="RefSeq" id="WP_107195546.1">
    <property type="nucleotide sequence ID" value="NZ_CP029462.1"/>
</dbReference>
<dbReference type="AlphaFoldDB" id="A0A346AW38"/>
<reference evidence="1 2" key="1">
    <citation type="submission" date="2018-05" db="EMBL/GenBank/DDBJ databases">
        <title>Complete genome sequence of Megasphaera sp. AJH120T, isolated from the ceca of a chicken.</title>
        <authorList>
            <person name="Maki J."/>
            <person name="Looft T."/>
        </authorList>
    </citation>
    <scope>NUCLEOTIDE SEQUENCE [LARGE SCALE GENOMIC DNA]</scope>
    <source>
        <strain evidence="1 2">AJH120</strain>
    </source>
</reference>
<dbReference type="OrthoDB" id="2084209at2"/>
<accession>A0A346AW38</accession>
<proteinExistence type="predicted"/>
<dbReference type="Pfam" id="PF16256">
    <property type="entry name" value="DUF4911"/>
    <property type="match status" value="1"/>
</dbReference>
<dbReference type="InterPro" id="IPR032587">
    <property type="entry name" value="DUF4911"/>
</dbReference>
<dbReference type="KEGG" id="meg:DKB62_00020"/>
<evidence type="ECO:0000313" key="1">
    <source>
        <dbReference type="EMBL" id="AXL20081.1"/>
    </source>
</evidence>
<dbReference type="EMBL" id="CP029462">
    <property type="protein sequence ID" value="AXL20081.1"/>
    <property type="molecule type" value="Genomic_DNA"/>
</dbReference>
<evidence type="ECO:0000313" key="2">
    <source>
        <dbReference type="Proteomes" id="UP000254337"/>
    </source>
</evidence>
<gene>
    <name evidence="1" type="ORF">DKB62_00020</name>
</gene>
<keyword evidence="2" id="KW-1185">Reference proteome</keyword>